<protein>
    <recommendedName>
        <fullName evidence="8">Cytosine-specific methyltransferase</fullName>
        <ecNumber evidence="8">2.1.1.37</ecNumber>
    </recommendedName>
</protein>
<keyword evidence="1 6" id="KW-0489">Methyltransferase</keyword>
<dbReference type="PANTHER" id="PTHR10629">
    <property type="entry name" value="CYTOSINE-SPECIFIC METHYLTRANSFERASE"/>
    <property type="match status" value="1"/>
</dbReference>
<dbReference type="GO" id="GO:0003677">
    <property type="term" value="F:DNA binding"/>
    <property type="evidence" value="ECO:0007669"/>
    <property type="project" value="TreeGrafter"/>
</dbReference>
<dbReference type="CDD" id="cd00315">
    <property type="entry name" value="Cyt_C5_DNA_methylase"/>
    <property type="match status" value="1"/>
</dbReference>
<dbReference type="PANTHER" id="PTHR10629:SF52">
    <property type="entry name" value="DNA (CYTOSINE-5)-METHYLTRANSFERASE 1"/>
    <property type="match status" value="1"/>
</dbReference>
<gene>
    <name evidence="9" type="ORF">N776_10780</name>
</gene>
<dbReference type="GO" id="GO:0003886">
    <property type="term" value="F:DNA (cytosine-5-)-methyltransferase activity"/>
    <property type="evidence" value="ECO:0007669"/>
    <property type="project" value="UniProtKB-EC"/>
</dbReference>
<evidence type="ECO:0000256" key="6">
    <source>
        <dbReference type="PROSITE-ProRule" id="PRU01016"/>
    </source>
</evidence>
<keyword evidence="2 6" id="KW-0808">Transferase</keyword>
<organism evidence="9 10">
    <name type="scientific">Neisseria gonorrhoeae 3502</name>
    <dbReference type="NCBI Taxonomy" id="1193404"/>
    <lineage>
        <taxon>Bacteria</taxon>
        <taxon>Pseudomonadati</taxon>
        <taxon>Pseudomonadota</taxon>
        <taxon>Betaproteobacteria</taxon>
        <taxon>Neisseriales</taxon>
        <taxon>Neisseriaceae</taxon>
        <taxon>Neisseria</taxon>
    </lineage>
</organism>
<dbReference type="InterPro" id="IPR001525">
    <property type="entry name" value="C5_MeTfrase"/>
</dbReference>
<keyword evidence="4" id="KW-0680">Restriction system</keyword>
<dbReference type="PROSITE" id="PS00095">
    <property type="entry name" value="C5_MTASE_2"/>
    <property type="match status" value="1"/>
</dbReference>
<evidence type="ECO:0000313" key="10">
    <source>
        <dbReference type="Proteomes" id="UP000223296"/>
    </source>
</evidence>
<evidence type="ECO:0000256" key="5">
    <source>
        <dbReference type="ARBA" id="ARBA00047422"/>
    </source>
</evidence>
<dbReference type="Proteomes" id="UP000223296">
    <property type="component" value="Unassembled WGS sequence"/>
</dbReference>
<dbReference type="Gene3D" id="3.40.50.150">
    <property type="entry name" value="Vaccinia Virus protein VP39"/>
    <property type="match status" value="1"/>
</dbReference>
<dbReference type="Gene3D" id="3.90.120.10">
    <property type="entry name" value="DNA Methylase, subunit A, domain 2"/>
    <property type="match status" value="1"/>
</dbReference>
<dbReference type="InterPro" id="IPR050390">
    <property type="entry name" value="C5-Methyltransferase"/>
</dbReference>
<dbReference type="PRINTS" id="PR00105">
    <property type="entry name" value="C5METTRFRASE"/>
</dbReference>
<dbReference type="InterPro" id="IPR029063">
    <property type="entry name" value="SAM-dependent_MTases_sf"/>
</dbReference>
<dbReference type="GO" id="GO:0032259">
    <property type="term" value="P:methylation"/>
    <property type="evidence" value="ECO:0007669"/>
    <property type="project" value="UniProtKB-KW"/>
</dbReference>
<dbReference type="EMBL" id="AVBE01000002">
    <property type="protein sequence ID" value="PHJ35608.1"/>
    <property type="molecule type" value="Genomic_DNA"/>
</dbReference>
<dbReference type="PROSITE" id="PS00094">
    <property type="entry name" value="C5_MTASE_1"/>
    <property type="match status" value="1"/>
</dbReference>
<dbReference type="GO" id="GO:0044027">
    <property type="term" value="P:negative regulation of gene expression via chromosomal CpG island methylation"/>
    <property type="evidence" value="ECO:0007669"/>
    <property type="project" value="TreeGrafter"/>
</dbReference>
<evidence type="ECO:0000256" key="8">
    <source>
        <dbReference type="RuleBase" id="RU000417"/>
    </source>
</evidence>
<comment type="catalytic activity">
    <reaction evidence="5 8">
        <text>a 2'-deoxycytidine in DNA + S-adenosyl-L-methionine = a 5-methyl-2'-deoxycytidine in DNA + S-adenosyl-L-homocysteine + H(+)</text>
        <dbReference type="Rhea" id="RHEA:13681"/>
        <dbReference type="Rhea" id="RHEA-COMP:11369"/>
        <dbReference type="Rhea" id="RHEA-COMP:11370"/>
        <dbReference type="ChEBI" id="CHEBI:15378"/>
        <dbReference type="ChEBI" id="CHEBI:57856"/>
        <dbReference type="ChEBI" id="CHEBI:59789"/>
        <dbReference type="ChEBI" id="CHEBI:85452"/>
        <dbReference type="ChEBI" id="CHEBI:85454"/>
        <dbReference type="EC" id="2.1.1.37"/>
    </reaction>
</comment>
<evidence type="ECO:0000256" key="4">
    <source>
        <dbReference type="ARBA" id="ARBA00022747"/>
    </source>
</evidence>
<dbReference type="AlphaFoldDB" id="A0AA44ZH08"/>
<keyword evidence="3 6" id="KW-0949">S-adenosyl-L-methionine</keyword>
<evidence type="ECO:0000256" key="2">
    <source>
        <dbReference type="ARBA" id="ARBA00022679"/>
    </source>
</evidence>
<evidence type="ECO:0000256" key="7">
    <source>
        <dbReference type="RuleBase" id="RU000416"/>
    </source>
</evidence>
<dbReference type="GO" id="GO:0009307">
    <property type="term" value="P:DNA restriction-modification system"/>
    <property type="evidence" value="ECO:0007669"/>
    <property type="project" value="UniProtKB-KW"/>
</dbReference>
<proteinExistence type="inferred from homology"/>
<dbReference type="SUPFAM" id="SSF53335">
    <property type="entry name" value="S-adenosyl-L-methionine-dependent methyltransferases"/>
    <property type="match status" value="1"/>
</dbReference>
<dbReference type="InterPro" id="IPR031303">
    <property type="entry name" value="C5_meth_CS"/>
</dbReference>
<evidence type="ECO:0000256" key="1">
    <source>
        <dbReference type="ARBA" id="ARBA00022603"/>
    </source>
</evidence>
<dbReference type="EC" id="2.1.1.37" evidence="8"/>
<evidence type="ECO:0000313" key="9">
    <source>
        <dbReference type="EMBL" id="PHJ35608.1"/>
    </source>
</evidence>
<dbReference type="NCBIfam" id="TIGR00675">
    <property type="entry name" value="dcm"/>
    <property type="match status" value="1"/>
</dbReference>
<comment type="similarity">
    <text evidence="6 7">Belongs to the class I-like SAM-binding methyltransferase superfamily. C5-methyltransferase family.</text>
</comment>
<dbReference type="PROSITE" id="PS51679">
    <property type="entry name" value="SAM_MT_C5"/>
    <property type="match status" value="1"/>
</dbReference>
<reference evidence="9 10" key="1">
    <citation type="submission" date="2013-08" db="EMBL/GenBank/DDBJ databases">
        <authorList>
            <person name="Trees D."/>
        </authorList>
    </citation>
    <scope>NUCLEOTIDE SEQUENCE [LARGE SCALE GENOMIC DNA]</scope>
    <source>
        <strain evidence="9 10">3502</strain>
    </source>
</reference>
<comment type="caution">
    <text evidence="9">The sequence shown here is derived from an EMBL/GenBank/DDBJ whole genome shotgun (WGS) entry which is preliminary data.</text>
</comment>
<sequence length="333" mass="37237">MHTPLTYIDLFSGAGGLSLGFEQAGFQQLLSVEMESDYCQTYRTNFPRHQLLQKDLTTLTEQDLTNCLNGQSVDLVIGGPPCQGFSMAGKIGRTFTDDPRNHLFKEFVRIVKIVQPYFFVMENVARLYTHNSGKTRIEIIQAFQNIGYSVECKILSAADFGVPQIRSRVIFIGRRDKGKISFPEPLQISHQTVGSAIGHFPKLAAGESNPHVANHEAMNHSAQMLEKMAFVKNGGNRNDIPEPLRPKTGDIRKYIRYNSNKPAVCITGDMRKVFHYEQNRALTVRELAALQSFPDNFIFCGSKIAQQQQVGNAVPPLLAKAIAESILKMSENE</sequence>
<dbReference type="RefSeq" id="WP_003690264.1">
    <property type="nucleotide sequence ID" value="NZ_AVBE01000002.1"/>
</dbReference>
<dbReference type="GeneID" id="66754228"/>
<dbReference type="InterPro" id="IPR018117">
    <property type="entry name" value="C5_DNA_meth_AS"/>
</dbReference>
<name>A0AA44ZH08_NEIGO</name>
<feature type="active site" evidence="6">
    <location>
        <position position="82"/>
    </location>
</feature>
<accession>A0AA44ZH08</accession>
<evidence type="ECO:0000256" key="3">
    <source>
        <dbReference type="ARBA" id="ARBA00022691"/>
    </source>
</evidence>
<dbReference type="Pfam" id="PF00145">
    <property type="entry name" value="DNA_methylase"/>
    <property type="match status" value="1"/>
</dbReference>